<keyword evidence="2" id="KW-1277">Toxin-antitoxin system</keyword>
<dbReference type="PANTHER" id="PTHR33755:SF9">
    <property type="entry name" value="TOXIN PARE1"/>
    <property type="match status" value="1"/>
</dbReference>
<dbReference type="Gene3D" id="3.30.2310.20">
    <property type="entry name" value="RelE-like"/>
    <property type="match status" value="1"/>
</dbReference>
<evidence type="ECO:0000313" key="4">
    <source>
        <dbReference type="EMBL" id="QKZ02430.1"/>
    </source>
</evidence>
<protein>
    <recommendedName>
        <fullName evidence="3">Toxin</fullName>
    </recommendedName>
</protein>
<dbReference type="RefSeq" id="WP_176569580.1">
    <property type="nucleotide sequence ID" value="NZ_CP056030.1"/>
</dbReference>
<dbReference type="PANTHER" id="PTHR33755">
    <property type="entry name" value="TOXIN PARE1-RELATED"/>
    <property type="match status" value="1"/>
</dbReference>
<dbReference type="Pfam" id="PF05016">
    <property type="entry name" value="ParE_toxin"/>
    <property type="match status" value="1"/>
</dbReference>
<keyword evidence="5" id="KW-1185">Reference proteome</keyword>
<evidence type="ECO:0000256" key="3">
    <source>
        <dbReference type="PIRNR" id="PIRNR029218"/>
    </source>
</evidence>
<dbReference type="InterPro" id="IPR007712">
    <property type="entry name" value="RelE/ParE_toxin"/>
</dbReference>
<dbReference type="InterPro" id="IPR028344">
    <property type="entry name" value="ParE1/4"/>
</dbReference>
<dbReference type="PIRSF" id="PIRSF029218">
    <property type="entry name" value="ParE"/>
    <property type="match status" value="1"/>
</dbReference>
<dbReference type="EMBL" id="CP056030">
    <property type="protein sequence ID" value="QKZ02430.1"/>
    <property type="molecule type" value="Genomic_DNA"/>
</dbReference>
<organism evidence="4 5">
    <name type="scientific">Pseudomonas eucalypticola</name>
    <dbReference type="NCBI Taxonomy" id="2599595"/>
    <lineage>
        <taxon>Bacteria</taxon>
        <taxon>Pseudomonadati</taxon>
        <taxon>Pseudomonadota</taxon>
        <taxon>Gammaproteobacteria</taxon>
        <taxon>Pseudomonadales</taxon>
        <taxon>Pseudomonadaceae</taxon>
        <taxon>Pseudomonas</taxon>
    </lineage>
</organism>
<dbReference type="KEGG" id="pez:HWQ56_00930"/>
<dbReference type="Proteomes" id="UP000509568">
    <property type="component" value="Chromosome"/>
</dbReference>
<comment type="similarity">
    <text evidence="1 3">Belongs to the RelE toxin family.</text>
</comment>
<dbReference type="AlphaFoldDB" id="A0A7D5HAF8"/>
<name>A0A7D5HAF8_9PSED</name>
<evidence type="ECO:0000256" key="2">
    <source>
        <dbReference type="ARBA" id="ARBA00022649"/>
    </source>
</evidence>
<sequence length="96" mass="11103">MPEYRLTPAAISDLEDIWRYTAQRWSAEQANTYVDLLARAFGDVAACPSMARVCDEIREGYRRINVEHHTIYLKVQNYGVAIVRILHKAMDAPRHL</sequence>
<evidence type="ECO:0000313" key="5">
    <source>
        <dbReference type="Proteomes" id="UP000509568"/>
    </source>
</evidence>
<dbReference type="InterPro" id="IPR051803">
    <property type="entry name" value="TA_system_RelE-like_toxin"/>
</dbReference>
<dbReference type="InterPro" id="IPR035093">
    <property type="entry name" value="RelE/ParE_toxin_dom_sf"/>
</dbReference>
<proteinExistence type="inferred from homology"/>
<reference evidence="4 5" key="1">
    <citation type="submission" date="2020-06" db="EMBL/GenBank/DDBJ databases">
        <title>Pseudomonas eucalypticola sp. nov., an endophyte of Eucalyptus dunnii leaves with biocontrol ability of eucalyptus leaf blight.</title>
        <authorList>
            <person name="Liu Y."/>
            <person name="Song Z."/>
            <person name="Zeng H."/>
            <person name="Lu M."/>
            <person name="Wang X."/>
            <person name="Lian X."/>
            <person name="Zhang Q."/>
        </authorList>
    </citation>
    <scope>NUCLEOTIDE SEQUENCE [LARGE SCALE GENOMIC DNA]</scope>
    <source>
        <strain evidence="4 5">NP-1</strain>
    </source>
</reference>
<accession>A0A7D5HAF8</accession>
<gene>
    <name evidence="4" type="ORF">HWQ56_00930</name>
</gene>
<evidence type="ECO:0000256" key="1">
    <source>
        <dbReference type="ARBA" id="ARBA00006226"/>
    </source>
</evidence>